<comment type="caution">
    <text evidence="3">The sequence shown here is derived from an EMBL/GenBank/DDBJ whole genome shotgun (WGS) entry which is preliminary data.</text>
</comment>
<proteinExistence type="predicted"/>
<dbReference type="InterPro" id="IPR006752">
    <property type="entry name" value="Arch_fla_DE"/>
</dbReference>
<feature type="region of interest" description="Disordered" evidence="1">
    <location>
        <begin position="123"/>
        <end position="149"/>
    </location>
</feature>
<accession>A0ABD5ZQI2</accession>
<keyword evidence="3" id="KW-0969">Cilium</keyword>
<dbReference type="GeneID" id="79267267"/>
<name>A0ABD5ZQI2_9EURY</name>
<keyword evidence="4" id="KW-1185">Reference proteome</keyword>
<keyword evidence="3" id="KW-0966">Cell projection</keyword>
<dbReference type="AlphaFoldDB" id="A0ABD5ZQI2"/>
<gene>
    <name evidence="3" type="ORF">ACFQJ4_09625</name>
</gene>
<dbReference type="EMBL" id="JBHTAP010000001">
    <property type="protein sequence ID" value="MFC7235571.1"/>
    <property type="molecule type" value="Genomic_DNA"/>
</dbReference>
<keyword evidence="3" id="KW-0282">Flagellum</keyword>
<evidence type="ECO:0000313" key="4">
    <source>
        <dbReference type="Proteomes" id="UP001596398"/>
    </source>
</evidence>
<dbReference type="RefSeq" id="WP_276233707.1">
    <property type="nucleotide sequence ID" value="NZ_CP119802.1"/>
</dbReference>
<dbReference type="Proteomes" id="UP001596398">
    <property type="component" value="Unassembled WGS sequence"/>
</dbReference>
<reference evidence="3 4" key="1">
    <citation type="journal article" date="2019" name="Int. J. Syst. Evol. Microbiol.">
        <title>The Global Catalogue of Microorganisms (GCM) 10K type strain sequencing project: providing services to taxonomists for standard genome sequencing and annotation.</title>
        <authorList>
            <consortium name="The Broad Institute Genomics Platform"/>
            <consortium name="The Broad Institute Genome Sequencing Center for Infectious Disease"/>
            <person name="Wu L."/>
            <person name="Ma J."/>
        </authorList>
    </citation>
    <scope>NUCLEOTIDE SEQUENCE [LARGE SCALE GENOMIC DNA]</scope>
    <source>
        <strain evidence="3 4">DT85</strain>
    </source>
</reference>
<organism evidence="3 4">
    <name type="scientific">Halosegnis marinus</name>
    <dbReference type="NCBI Taxonomy" id="3034023"/>
    <lineage>
        <taxon>Archaea</taxon>
        <taxon>Methanobacteriati</taxon>
        <taxon>Methanobacteriota</taxon>
        <taxon>Stenosarchaea group</taxon>
        <taxon>Halobacteria</taxon>
        <taxon>Halobacteriales</taxon>
        <taxon>Natronomonadaceae</taxon>
        <taxon>Halosegnis</taxon>
    </lineage>
</organism>
<protein>
    <submittedName>
        <fullName evidence="3">FlaD/FlaE family flagellar protein</fullName>
    </submittedName>
</protein>
<sequence>MTDASGRPYLEDRVEFSRSETLVRWAKYLGTTFGTSGALCALRYYERLSWISTDVRHDVERQLRGLSLDEIHSKKYDEPGLLSGPLEPLSGTPFGAHAKSLEFIAELADDDLEADTLRTQLAKHRAGVNPSEHAGAEANESPVTAEGDD</sequence>
<dbReference type="Pfam" id="PF04659">
    <property type="entry name" value="Arch_fla_DE"/>
    <property type="match status" value="1"/>
</dbReference>
<evidence type="ECO:0000256" key="1">
    <source>
        <dbReference type="SAM" id="MobiDB-lite"/>
    </source>
</evidence>
<evidence type="ECO:0000313" key="3">
    <source>
        <dbReference type="EMBL" id="MFC7235571.1"/>
    </source>
</evidence>
<evidence type="ECO:0000259" key="2">
    <source>
        <dbReference type="Pfam" id="PF04659"/>
    </source>
</evidence>
<feature type="domain" description="Archaeal flagella protein FlaD/E" evidence="2">
    <location>
        <begin position="7"/>
        <end position="108"/>
    </location>
</feature>